<dbReference type="EMBL" id="MWXA01000004">
    <property type="protein sequence ID" value="OZG67674.1"/>
    <property type="molecule type" value="Genomic_DNA"/>
</dbReference>
<dbReference type="OrthoDB" id="3242798at2"/>
<dbReference type="Pfam" id="PF01812">
    <property type="entry name" value="5-FTHF_cyc-lig"/>
    <property type="match status" value="1"/>
</dbReference>
<dbReference type="GeneID" id="98295436"/>
<dbReference type="Gene3D" id="3.40.50.10420">
    <property type="entry name" value="NagB/RpiA/CoA transferase-like"/>
    <property type="match status" value="1"/>
</dbReference>
<keyword evidence="7" id="KW-1185">Reference proteome</keyword>
<evidence type="ECO:0000313" key="7">
    <source>
        <dbReference type="Proteomes" id="UP000216451"/>
    </source>
</evidence>
<feature type="binding site" evidence="4">
    <location>
        <begin position="138"/>
        <end position="146"/>
    </location>
    <ligand>
        <name>ATP</name>
        <dbReference type="ChEBI" id="CHEBI:30616"/>
    </ligand>
</feature>
<sequence>MESIASQKSALRHKILHRRSKISKAARLASAQQLVSVAKRCDLIKAQTTIACFVSMGSEVRTSAFLQYCMEQPVRVLVPRLGRGLDMGWSYYSGNETLENRGRHRPAEPADEVLPPAALEYASTIFIAALGVDGQGNRLGRGAGWYDQALQYCNADARIIAICWPWEVSQLPIPHDSNDVAIDGVLTPLDFTPIDKH</sequence>
<keyword evidence="5" id="KW-0479">Metal-binding</keyword>
<dbReference type="InterPro" id="IPR037171">
    <property type="entry name" value="NagB/RpiA_transferase-like"/>
</dbReference>
<dbReference type="AlphaFoldDB" id="A0A261G8E1"/>
<organism evidence="6 7">
    <name type="scientific">Bifidobacterium aquikefiri</name>
    <dbReference type="NCBI Taxonomy" id="1653207"/>
    <lineage>
        <taxon>Bacteria</taxon>
        <taxon>Bacillati</taxon>
        <taxon>Actinomycetota</taxon>
        <taxon>Actinomycetes</taxon>
        <taxon>Bifidobacteriales</taxon>
        <taxon>Bifidobacteriaceae</taxon>
        <taxon>Bifidobacterium</taxon>
    </lineage>
</organism>
<dbReference type="Proteomes" id="UP000216451">
    <property type="component" value="Unassembled WGS sequence"/>
</dbReference>
<reference evidence="6 7" key="1">
    <citation type="journal article" date="2017" name="BMC Genomics">
        <title>Comparative genomic and phylogenomic analyses of the Bifidobacteriaceae family.</title>
        <authorList>
            <person name="Lugli G.A."/>
            <person name="Milani C."/>
            <person name="Turroni F."/>
            <person name="Duranti S."/>
            <person name="Mancabelli L."/>
            <person name="Mangifesta M."/>
            <person name="Ferrario C."/>
            <person name="Modesto M."/>
            <person name="Mattarelli P."/>
            <person name="Jiri K."/>
            <person name="van Sinderen D."/>
            <person name="Ventura M."/>
        </authorList>
    </citation>
    <scope>NUCLEOTIDE SEQUENCE [LARGE SCALE GENOMIC DNA]</scope>
    <source>
        <strain evidence="6 7">LMG 28769</strain>
    </source>
</reference>
<evidence type="ECO:0000256" key="5">
    <source>
        <dbReference type="RuleBase" id="RU361279"/>
    </source>
</evidence>
<dbReference type="SUPFAM" id="SSF100950">
    <property type="entry name" value="NagB/RpiA/CoA transferase-like"/>
    <property type="match status" value="1"/>
</dbReference>
<protein>
    <recommendedName>
        <fullName evidence="5">5-formyltetrahydrofolate cyclo-ligase</fullName>
        <ecNumber evidence="5">6.3.3.2</ecNumber>
    </recommendedName>
</protein>
<keyword evidence="6" id="KW-0436">Ligase</keyword>
<dbReference type="GO" id="GO:0030272">
    <property type="term" value="F:5-formyltetrahydrofolate cyclo-ligase activity"/>
    <property type="evidence" value="ECO:0007669"/>
    <property type="project" value="UniProtKB-EC"/>
</dbReference>
<dbReference type="PIRSF" id="PIRSF006806">
    <property type="entry name" value="FTHF_cligase"/>
    <property type="match status" value="1"/>
</dbReference>
<feature type="binding site" evidence="4">
    <location>
        <begin position="8"/>
        <end position="12"/>
    </location>
    <ligand>
        <name>ATP</name>
        <dbReference type="ChEBI" id="CHEBI:30616"/>
    </ligand>
</feature>
<dbReference type="PANTHER" id="PTHR23407:SF1">
    <property type="entry name" value="5-FORMYLTETRAHYDROFOLATE CYCLO-LIGASE"/>
    <property type="match status" value="1"/>
</dbReference>
<comment type="similarity">
    <text evidence="1 5">Belongs to the 5-formyltetrahydrofolate cyclo-ligase family.</text>
</comment>
<dbReference type="GO" id="GO:0046872">
    <property type="term" value="F:metal ion binding"/>
    <property type="evidence" value="ECO:0007669"/>
    <property type="project" value="UniProtKB-KW"/>
</dbReference>
<feature type="binding site" evidence="4">
    <location>
        <position position="54"/>
    </location>
    <ligand>
        <name>substrate</name>
    </ligand>
</feature>
<dbReference type="GO" id="GO:0035999">
    <property type="term" value="P:tetrahydrofolate interconversion"/>
    <property type="evidence" value="ECO:0007669"/>
    <property type="project" value="TreeGrafter"/>
</dbReference>
<feature type="binding site" evidence="4">
    <location>
        <position position="59"/>
    </location>
    <ligand>
        <name>substrate</name>
    </ligand>
</feature>
<dbReference type="GO" id="GO:0009396">
    <property type="term" value="P:folic acid-containing compound biosynthetic process"/>
    <property type="evidence" value="ECO:0007669"/>
    <property type="project" value="TreeGrafter"/>
</dbReference>
<evidence type="ECO:0000256" key="1">
    <source>
        <dbReference type="ARBA" id="ARBA00010638"/>
    </source>
</evidence>
<keyword evidence="2 4" id="KW-0547">Nucleotide-binding</keyword>
<keyword evidence="3 4" id="KW-0067">ATP-binding</keyword>
<comment type="catalytic activity">
    <reaction evidence="5">
        <text>(6S)-5-formyl-5,6,7,8-tetrahydrofolate + ATP = (6R)-5,10-methenyltetrahydrofolate + ADP + phosphate</text>
        <dbReference type="Rhea" id="RHEA:10488"/>
        <dbReference type="ChEBI" id="CHEBI:30616"/>
        <dbReference type="ChEBI" id="CHEBI:43474"/>
        <dbReference type="ChEBI" id="CHEBI:57455"/>
        <dbReference type="ChEBI" id="CHEBI:57457"/>
        <dbReference type="ChEBI" id="CHEBI:456216"/>
        <dbReference type="EC" id="6.3.3.2"/>
    </reaction>
</comment>
<evidence type="ECO:0000313" key="6">
    <source>
        <dbReference type="EMBL" id="OZG67674.1"/>
    </source>
</evidence>
<dbReference type="EC" id="6.3.3.2" evidence="5"/>
<dbReference type="InterPro" id="IPR024185">
    <property type="entry name" value="FTHF_cligase-like_sf"/>
</dbReference>
<dbReference type="InterPro" id="IPR002698">
    <property type="entry name" value="FTHF_cligase"/>
</dbReference>
<accession>A0A261G8E1</accession>
<evidence type="ECO:0000256" key="4">
    <source>
        <dbReference type="PIRSR" id="PIRSR006806-1"/>
    </source>
</evidence>
<dbReference type="NCBIfam" id="TIGR02727">
    <property type="entry name" value="MTHFS_bact"/>
    <property type="match status" value="1"/>
</dbReference>
<gene>
    <name evidence="6" type="ORF">BAQU_0766</name>
</gene>
<keyword evidence="5" id="KW-0460">Magnesium</keyword>
<evidence type="ECO:0000256" key="3">
    <source>
        <dbReference type="ARBA" id="ARBA00022840"/>
    </source>
</evidence>
<name>A0A261G8E1_9BIFI</name>
<dbReference type="GO" id="GO:0005524">
    <property type="term" value="F:ATP binding"/>
    <property type="evidence" value="ECO:0007669"/>
    <property type="project" value="UniProtKB-KW"/>
</dbReference>
<proteinExistence type="inferred from homology"/>
<dbReference type="PANTHER" id="PTHR23407">
    <property type="entry name" value="ATPASE INHIBITOR/5-FORMYLTETRAHYDROFOLATE CYCLO-LIGASE"/>
    <property type="match status" value="1"/>
</dbReference>
<comment type="cofactor">
    <cofactor evidence="5">
        <name>Mg(2+)</name>
        <dbReference type="ChEBI" id="CHEBI:18420"/>
    </cofactor>
</comment>
<comment type="caution">
    <text evidence="6">The sequence shown here is derived from an EMBL/GenBank/DDBJ whole genome shotgun (WGS) entry which is preliminary data.</text>
</comment>
<dbReference type="RefSeq" id="WP_094692929.1">
    <property type="nucleotide sequence ID" value="NZ_JBDNSG010000019.1"/>
</dbReference>
<evidence type="ECO:0000256" key="2">
    <source>
        <dbReference type="ARBA" id="ARBA00022741"/>
    </source>
</evidence>